<dbReference type="PRINTS" id="PR00791">
    <property type="entry name" value="PEPDIPTASEA"/>
</dbReference>
<feature type="region of interest" description="Disordered" evidence="7">
    <location>
        <begin position="1462"/>
        <end position="1572"/>
    </location>
</feature>
<dbReference type="EnsemblMetazoa" id="XM_050663676.1">
    <property type="protein sequence ID" value="XP_050519633.1"/>
    <property type="gene ID" value="LOC114330466"/>
</dbReference>
<dbReference type="InterPro" id="IPR001548">
    <property type="entry name" value="Peptidase_M2"/>
</dbReference>
<keyword evidence="6" id="KW-0645">Protease</keyword>
<keyword evidence="6" id="KW-0482">Metalloprotease</keyword>
<feature type="disulfide bond" evidence="5">
    <location>
        <begin position="1690"/>
        <end position="1698"/>
    </location>
</feature>
<feature type="disulfide bond" evidence="5">
    <location>
        <begin position="355"/>
        <end position="373"/>
    </location>
</feature>
<evidence type="ECO:0000256" key="4">
    <source>
        <dbReference type="ARBA" id="ARBA00023180"/>
    </source>
</evidence>
<evidence type="ECO:0000256" key="2">
    <source>
        <dbReference type="ARBA" id="ARBA00022729"/>
    </source>
</evidence>
<evidence type="ECO:0000256" key="8">
    <source>
        <dbReference type="SAM" id="Phobius"/>
    </source>
</evidence>
<feature type="disulfide bond" evidence="5">
    <location>
        <begin position="997"/>
        <end position="1015"/>
    </location>
</feature>
<keyword evidence="8" id="KW-0472">Membrane</keyword>
<dbReference type="Proteomes" id="UP001652700">
    <property type="component" value="Unplaced"/>
</dbReference>
<dbReference type="SUPFAM" id="SSF56672">
    <property type="entry name" value="DNA/RNA polymerases"/>
    <property type="match status" value="1"/>
</dbReference>
<evidence type="ECO:0000313" key="9">
    <source>
        <dbReference type="EnsemblMetazoa" id="XP_050519633.1"/>
    </source>
</evidence>
<dbReference type="PANTHER" id="PTHR10514:SF44">
    <property type="entry name" value="ANGIOTENSIN-CONVERTING ENZYME-RELATED"/>
    <property type="match status" value="1"/>
</dbReference>
<dbReference type="Gene3D" id="1.10.1370.30">
    <property type="match status" value="5"/>
</dbReference>
<accession>A0ABM5LB14</accession>
<dbReference type="InterPro" id="IPR043502">
    <property type="entry name" value="DNA/RNA_pol_sf"/>
</dbReference>
<feature type="disulfide bond" evidence="5">
    <location>
        <begin position="797"/>
        <end position="805"/>
    </location>
</feature>
<dbReference type="InterPro" id="IPR043128">
    <property type="entry name" value="Rev_trsase/Diguanyl_cyclase"/>
</dbReference>
<keyword evidence="6" id="KW-0862">Zinc</keyword>
<evidence type="ECO:0000256" key="3">
    <source>
        <dbReference type="ARBA" id="ARBA00023157"/>
    </source>
</evidence>
<keyword evidence="10" id="KW-1185">Reference proteome</keyword>
<dbReference type="GeneID" id="114330466"/>
<evidence type="ECO:0000256" key="6">
    <source>
        <dbReference type="RuleBase" id="RU361144"/>
    </source>
</evidence>
<comment type="similarity">
    <text evidence="1 5 6">Belongs to the peptidase M2 family.</text>
</comment>
<feature type="transmembrane region" description="Helical" evidence="8">
    <location>
        <begin position="12"/>
        <end position="31"/>
    </location>
</feature>
<feature type="compositionally biased region" description="Polar residues" evidence="7">
    <location>
        <begin position="1546"/>
        <end position="1559"/>
    </location>
</feature>
<feature type="disulfide bond" evidence="5">
    <location>
        <begin position="541"/>
        <end position="559"/>
    </location>
</feature>
<keyword evidence="3 5" id="KW-1015">Disulfide bond</keyword>
<keyword evidence="6" id="KW-0378">Hydrolase</keyword>
<feature type="compositionally biased region" description="Pro residues" evidence="7">
    <location>
        <begin position="1491"/>
        <end position="1504"/>
    </location>
</feature>
<dbReference type="EC" id="3.4.-.-" evidence="6"/>
<feature type="compositionally biased region" description="Low complexity" evidence="7">
    <location>
        <begin position="1505"/>
        <end position="1517"/>
    </location>
</feature>
<feature type="compositionally biased region" description="Low complexity" evidence="7">
    <location>
        <begin position="1535"/>
        <end position="1545"/>
    </location>
</feature>
<name>A0ABM5LB14_DIAVI</name>
<dbReference type="RefSeq" id="XP_050519633.1">
    <property type="nucleotide sequence ID" value="XM_050663676.1"/>
</dbReference>
<evidence type="ECO:0000256" key="5">
    <source>
        <dbReference type="PROSITE-ProRule" id="PRU01355"/>
    </source>
</evidence>
<keyword evidence="6" id="KW-0121">Carboxypeptidase</keyword>
<feature type="disulfide bond" evidence="5">
    <location>
        <begin position="1183"/>
        <end position="1201"/>
    </location>
</feature>
<feature type="disulfide bond" evidence="5">
    <location>
        <begin position="155"/>
        <end position="163"/>
    </location>
</feature>
<proteinExistence type="inferred from homology"/>
<evidence type="ECO:0000256" key="7">
    <source>
        <dbReference type="SAM" id="MobiDB-lite"/>
    </source>
</evidence>
<feature type="transmembrane region" description="Helical" evidence="8">
    <location>
        <begin position="2192"/>
        <end position="2209"/>
    </location>
</feature>
<feature type="disulfide bond" evidence="5">
    <location>
        <begin position="1892"/>
        <end position="1910"/>
    </location>
</feature>
<keyword evidence="6" id="KW-0479">Metal-binding</keyword>
<dbReference type="SUPFAM" id="SSF55486">
    <property type="entry name" value="Metalloproteases ('zincins'), catalytic domain"/>
    <property type="match status" value="3"/>
</dbReference>
<protein>
    <recommendedName>
        <fullName evidence="6">Angiotensin-converting enzyme</fullName>
        <ecNumber evidence="6">3.4.-.-</ecNumber>
    </recommendedName>
</protein>
<organism evidence="9 10">
    <name type="scientific">Diabrotica virgifera virgifera</name>
    <name type="common">western corn rootworm</name>
    <dbReference type="NCBI Taxonomy" id="50390"/>
    <lineage>
        <taxon>Eukaryota</taxon>
        <taxon>Metazoa</taxon>
        <taxon>Ecdysozoa</taxon>
        <taxon>Arthropoda</taxon>
        <taxon>Hexapoda</taxon>
        <taxon>Insecta</taxon>
        <taxon>Pterygota</taxon>
        <taxon>Neoptera</taxon>
        <taxon>Endopterygota</taxon>
        <taxon>Coleoptera</taxon>
        <taxon>Polyphaga</taxon>
        <taxon>Cucujiformia</taxon>
        <taxon>Chrysomeloidea</taxon>
        <taxon>Chrysomelidae</taxon>
        <taxon>Galerucinae</taxon>
        <taxon>Diabroticina</taxon>
        <taxon>Diabroticites</taxon>
        <taxon>Diabrotica</taxon>
    </lineage>
</organism>
<sequence length="2213" mass="256629">MANFLQKHKKWIISATVTMVAVIAIILYFVLAASGKDPNIEEEEATAYNFIRVTNKKNEENLNKATIAEWNYASNITDYNLEISLNVSAEVAQQDKETWEQVKQFDWKRFSSTDLRRQFKSYSVIGSAALPEAEFKALKKHISDMESVYAKAKICDYNNKTNCDLALEPELTAILANSRDEKELKHVWVEWRKALSKCKADYIPYVTLSNQAAKLNNFTDNAELWLLNYEDDTFKDQVQALWEQVKPLYLELHAYVRFKLRQKYGDVVPEKGPIPAHLLGNMWAQTWNNIASFTLPYPDVVDYDITAEMLKQNFTAKKIFETAESFFKSINLTAMPDLFWQRSIIEKPKDREIVCHASAWDFYDGKDFRIKMCTDVNYEDMNTAHHEMGHIEYFLQYRNQPTPYRTGANDGFHEAVGDLISLSFSSTKHLRKIGLITSKADNNEQLLNNLYKIGLEKIAFLPFGYLIDLWRWDIFAGKTTPENYNCKWWELREKYQGLEPPVDRSEEDFDPAAKYHVVADVPYLRYFISFVVQFQFHKAVCEKAGEYEPNNPKKPLHECDIYQNTDAGNALKKMLEMGASKPWPDAMEALTGQRTMDASGLLEYFKPLTTWLKQENAKNGVQVGWEKSKRVCVRTRQELVSKDKPKESTECGLCYTLLVTMVAVIVIILYFVLAASGKDPNIEEEEAAAYNFIRVTNKKIQENLNKAMIAAWNYGSNITDYNLEITLNVTAEVAQQGKEIWKQVKQFDWKRFSSTDLRRQFKSYSLLGRAALPEAELKALNKHISDMESVYSKAKICDYNNKTNCDLALEPELTAILANSRDEKELKHVWVEWRKALSKCKADYIPYVTLSNQAAKLNNFTDNAEVWLLDYEDDTFKDQVQALWEQVKPLYLELHAYVRFKLRQKYGDIVPEKGPIPAHLLGNMWAQAWINIASFTLPYPDVVDYDITAEMLKQNFTAKKIFETAESFFKSINLTAMPDLFWQRSIIEKPKDREIICHASAWDIFDGKDFRIKMCTDVNYEDMDTAHHEMGHIEYFLLYRDQPTPYRTGANNAFHEAVGDLISLSFSSTKHLRKIGLITSKTDNNEQILNNLYKMGLKKIAFLPFGYLIDLWRWDIFAGKTTPENYNCKWWELREKYQGIEPPVDRSEEDFDPAAKYHVVADVSYLRYFISFVIQFQFHKAVCEKAGEYEPNNPKKPLHECDIYQNTDAGNALKKMLKMGASKPWPDAMEALTGQRTMDASGLLEYFKPLTTWLKQENAKNGVKVGWEKSKRVCVRTRQELVSKDKPKESTEEDRRLRKDKCVFRKKTIEFLGFQISEDGLGPTKDKVAAITNAPAPTNKTELQAFLGLLNFYHAFLKDKATIANPFHALLRQYVPWQWRFKEQKAFEILKDILAKEPVLGHYSERKDLFLTCDASPYGFVFKKNRNMCDISVVKKTPFVIIYFVNFHLILAQVSLPPAFIPNDQRRDPYNNNGRGDPYNNDGRGFSSSTPFPPYSSTPFPPRDFPYNPNDPRNDYNQNFGQRPSDLPPSFVSKNNVNNPQNFNNRQGDFSAQRPLNPQNFGGRSFDDDFNRRNRVDGDRDIRGLLQALDIQASQMCTNNVAAQWNFETNINEATQLEAINAQQFYSDFQHGVWDLLNKVGNINSLDPQTFRQIKYYSVIGPSALPPEELDRYNRLINDMLVLYNTGSICAFNDPLHCGLRLQPDLSKIMAKSRNWDELQYVWTEWRRNSGQKMKDSYEQMVKVSNNAARANNFTDTADYWSFPFESPSLMLDMEDAWEEVKPLYELLLTYVRRKLREYYGPEKINRQAPLPAHILGNMWGQSWSNIFDITQPYPGQSFLDVTPEMIKQGYTPPDLFRLAEDFFVSMNMSVLPLEFWQGSVLQEPLDRIVLCQPSAWDFCNRRDFRIKMCTNVNMKDLITAHHEMAHIYYFIQYKNQPKVFRDGANPAFHEAIGEAIGLSVGTPRHLQALGLVQKSIDRVAVDINFLYSMALDKIVFLPFALVMDKWRYDVFKGVVQKEEYNCHWWLLSERYQGIKPPVLRSEIDFDPGSKYHIPANIPYLRYFVSTILQFQIYRSLCIAAGQYSPNDPARPLHECDIYRSKEAGRILTQIMEKGSSQSWRDVLFQATGESRLDGRALREYFRPLEDWLRNENLRTGEFVGWLYDGDYCKQSIETAGLQVYGGFYNNSQTPTITSFLLLISLFFCYMFSKTIR</sequence>
<keyword evidence="8" id="KW-0812">Transmembrane</keyword>
<dbReference type="PANTHER" id="PTHR10514">
    <property type="entry name" value="ANGIOTENSIN-CONVERTING ENZYME"/>
    <property type="match status" value="1"/>
</dbReference>
<dbReference type="Pfam" id="PF01401">
    <property type="entry name" value="Peptidase_M2"/>
    <property type="match status" value="3"/>
</dbReference>
<evidence type="ECO:0000256" key="1">
    <source>
        <dbReference type="ARBA" id="ARBA00008139"/>
    </source>
</evidence>
<dbReference type="CDD" id="cd06461">
    <property type="entry name" value="M2_ACE"/>
    <property type="match status" value="3"/>
</dbReference>
<keyword evidence="4 6" id="KW-0325">Glycoprotein</keyword>
<keyword evidence="2" id="KW-0732">Signal</keyword>
<feature type="disulfide bond" evidence="5">
    <location>
        <begin position="2078"/>
        <end position="2096"/>
    </location>
</feature>
<feature type="transmembrane region" description="Helical" evidence="8">
    <location>
        <begin position="655"/>
        <end position="673"/>
    </location>
</feature>
<reference evidence="9" key="1">
    <citation type="submission" date="2025-05" db="UniProtKB">
        <authorList>
            <consortium name="EnsemblMetazoa"/>
        </authorList>
    </citation>
    <scope>IDENTIFICATION</scope>
</reference>
<keyword evidence="8" id="KW-1133">Transmembrane helix</keyword>
<dbReference type="Gene3D" id="3.30.70.270">
    <property type="match status" value="1"/>
</dbReference>
<dbReference type="PROSITE" id="PS52011">
    <property type="entry name" value="PEPTIDASE_M2"/>
    <property type="match status" value="3"/>
</dbReference>
<evidence type="ECO:0000313" key="10">
    <source>
        <dbReference type="Proteomes" id="UP001652700"/>
    </source>
</evidence>